<comment type="caution">
    <text evidence="1">The sequence shown here is derived from an EMBL/GenBank/DDBJ whole genome shotgun (WGS) entry which is preliminary data.</text>
</comment>
<gene>
    <name evidence="1" type="ORF">FGK64_09390</name>
</gene>
<reference evidence="1 2" key="1">
    <citation type="submission" date="2019-05" db="EMBL/GenBank/DDBJ databases">
        <title>Marivita sp. nov. isolated from sea sediment.</title>
        <authorList>
            <person name="Kim W."/>
        </authorList>
    </citation>
    <scope>NUCLEOTIDE SEQUENCE [LARGE SCALE GENOMIC DNA]</scope>
    <source>
        <strain evidence="1 2">CAU 1492</strain>
    </source>
</reference>
<dbReference type="Proteomes" id="UP001191082">
    <property type="component" value="Unassembled WGS sequence"/>
</dbReference>
<keyword evidence="2" id="KW-1185">Reference proteome</keyword>
<accession>A0ABY2XAX2</accession>
<evidence type="ECO:0000313" key="1">
    <source>
        <dbReference type="EMBL" id="TMV12995.1"/>
    </source>
</evidence>
<dbReference type="RefSeq" id="WP_138863551.1">
    <property type="nucleotide sequence ID" value="NZ_VCPC01000002.1"/>
</dbReference>
<proteinExistence type="predicted"/>
<organism evidence="1 2">
    <name type="scientific">Arenibacterium halophilum</name>
    <dbReference type="NCBI Taxonomy" id="2583821"/>
    <lineage>
        <taxon>Bacteria</taxon>
        <taxon>Pseudomonadati</taxon>
        <taxon>Pseudomonadota</taxon>
        <taxon>Alphaproteobacteria</taxon>
        <taxon>Rhodobacterales</taxon>
        <taxon>Paracoccaceae</taxon>
        <taxon>Arenibacterium</taxon>
    </lineage>
</organism>
<dbReference type="EMBL" id="VCPC01000002">
    <property type="protein sequence ID" value="TMV12995.1"/>
    <property type="molecule type" value="Genomic_DNA"/>
</dbReference>
<name>A0ABY2XAX2_9RHOB</name>
<sequence length="313" mass="33816">MSIPFYIAEEFAKQIASGELKRHGAILKNVQTGRIVAHLQETGALQKVLQTGLSIDPTGVTNLVGIAQNAAISNKLSAMQSMMGAMQSLQIATLASSVVGVGVTAASTAMILHRLGQIDTALGTIEGKIDALPSQWRDMDLRRKLVTVRTAVDRMQEAEVRPDGDSVMREVEERLSYVFDELHSGIASVVIEAKVDAGLLRTLLAGLAMCGATQVKSLIWLDMKEAAVQRVGRQCDRLQDLAFLMPRDVLAEKLQGGADLAASISQDCSEIRLRTASQADLSRTLIAKGINGRDFIERIQSEEAEPILILPTE</sequence>
<protein>
    <submittedName>
        <fullName evidence="1">Uncharacterized protein</fullName>
    </submittedName>
</protein>
<evidence type="ECO:0000313" key="2">
    <source>
        <dbReference type="Proteomes" id="UP001191082"/>
    </source>
</evidence>